<dbReference type="Gene3D" id="3.40.30.10">
    <property type="entry name" value="Glutaredoxin"/>
    <property type="match status" value="1"/>
</dbReference>
<keyword evidence="10" id="KW-1185">Reference proteome</keyword>
<evidence type="ECO:0000313" key="9">
    <source>
        <dbReference type="EMBL" id="GAA4792953.1"/>
    </source>
</evidence>
<dbReference type="NCBIfam" id="TIGR02194">
    <property type="entry name" value="GlrX_NrdH"/>
    <property type="match status" value="1"/>
</dbReference>
<sequence>MTVTVYTKPACVQCNMTYRALDKLGVNYNTVDITEDADALARIKGLGYLQAPVVIAGDDHWSGFQPDKINALAAAAA</sequence>
<dbReference type="InterPro" id="IPR002109">
    <property type="entry name" value="Glutaredoxin"/>
</dbReference>
<evidence type="ECO:0000256" key="7">
    <source>
        <dbReference type="ARBA" id="ARBA00023284"/>
    </source>
</evidence>
<dbReference type="PANTHER" id="PTHR34386:SF1">
    <property type="entry name" value="GLUTAREDOXIN-LIKE PROTEIN NRDH"/>
    <property type="match status" value="1"/>
</dbReference>
<dbReference type="InterPro" id="IPR051548">
    <property type="entry name" value="Grx-like_ET"/>
</dbReference>
<proteinExistence type="inferred from homology"/>
<dbReference type="SUPFAM" id="SSF52833">
    <property type="entry name" value="Thioredoxin-like"/>
    <property type="match status" value="1"/>
</dbReference>
<keyword evidence="4" id="KW-0813">Transport</keyword>
<evidence type="ECO:0000259" key="8">
    <source>
        <dbReference type="Pfam" id="PF00462"/>
    </source>
</evidence>
<dbReference type="EMBL" id="BAABKP010000001">
    <property type="protein sequence ID" value="GAA4792953.1"/>
    <property type="molecule type" value="Genomic_DNA"/>
</dbReference>
<dbReference type="CDD" id="cd02976">
    <property type="entry name" value="NrdH"/>
    <property type="match status" value="1"/>
</dbReference>
<keyword evidence="6" id="KW-1015">Disulfide bond</keyword>
<comment type="function">
    <text evidence="1">Electron transport system for the ribonucleotide reductase system NrdEF.</text>
</comment>
<organism evidence="9 10">
    <name type="scientific">Rothia endophytica</name>
    <dbReference type="NCBI Taxonomy" id="1324766"/>
    <lineage>
        <taxon>Bacteria</taxon>
        <taxon>Bacillati</taxon>
        <taxon>Actinomycetota</taxon>
        <taxon>Actinomycetes</taxon>
        <taxon>Micrococcales</taxon>
        <taxon>Micrococcaceae</taxon>
        <taxon>Rothia</taxon>
    </lineage>
</organism>
<dbReference type="PANTHER" id="PTHR34386">
    <property type="entry name" value="GLUTAREDOXIN"/>
    <property type="match status" value="1"/>
</dbReference>
<evidence type="ECO:0000256" key="6">
    <source>
        <dbReference type="ARBA" id="ARBA00023157"/>
    </source>
</evidence>
<comment type="caution">
    <text evidence="9">The sequence shown here is derived from an EMBL/GenBank/DDBJ whole genome shotgun (WGS) entry which is preliminary data.</text>
</comment>
<dbReference type="PROSITE" id="PS51354">
    <property type="entry name" value="GLUTAREDOXIN_2"/>
    <property type="match status" value="1"/>
</dbReference>
<evidence type="ECO:0000256" key="5">
    <source>
        <dbReference type="ARBA" id="ARBA00022982"/>
    </source>
</evidence>
<dbReference type="Pfam" id="PF00462">
    <property type="entry name" value="Glutaredoxin"/>
    <property type="match status" value="1"/>
</dbReference>
<dbReference type="Proteomes" id="UP001500187">
    <property type="component" value="Unassembled WGS sequence"/>
</dbReference>
<evidence type="ECO:0000256" key="4">
    <source>
        <dbReference type="ARBA" id="ARBA00022448"/>
    </source>
</evidence>
<evidence type="ECO:0000256" key="1">
    <source>
        <dbReference type="ARBA" id="ARBA00002292"/>
    </source>
</evidence>
<dbReference type="InterPro" id="IPR011909">
    <property type="entry name" value="GlrX_NrdH"/>
</dbReference>
<keyword evidence="5" id="KW-0249">Electron transport</keyword>
<evidence type="ECO:0000256" key="2">
    <source>
        <dbReference type="ARBA" id="ARBA00007787"/>
    </source>
</evidence>
<reference evidence="10" key="1">
    <citation type="journal article" date="2019" name="Int. J. Syst. Evol. Microbiol.">
        <title>The Global Catalogue of Microorganisms (GCM) 10K type strain sequencing project: providing services to taxonomists for standard genome sequencing and annotation.</title>
        <authorList>
            <consortium name="The Broad Institute Genomics Platform"/>
            <consortium name="The Broad Institute Genome Sequencing Center for Infectious Disease"/>
            <person name="Wu L."/>
            <person name="Ma J."/>
        </authorList>
    </citation>
    <scope>NUCLEOTIDE SEQUENCE [LARGE SCALE GENOMIC DNA]</scope>
    <source>
        <strain evidence="10">JCM 18541</strain>
    </source>
</reference>
<evidence type="ECO:0000256" key="3">
    <source>
        <dbReference type="ARBA" id="ARBA00017945"/>
    </source>
</evidence>
<gene>
    <name evidence="9" type="ORF">GCM10023352_09400</name>
</gene>
<name>A0ABP9BB23_9MICC</name>
<dbReference type="InterPro" id="IPR036249">
    <property type="entry name" value="Thioredoxin-like_sf"/>
</dbReference>
<evidence type="ECO:0000313" key="10">
    <source>
        <dbReference type="Proteomes" id="UP001500187"/>
    </source>
</evidence>
<protein>
    <recommendedName>
        <fullName evidence="3">Glutaredoxin-like protein NrdH</fullName>
    </recommendedName>
</protein>
<comment type="similarity">
    <text evidence="2">Belongs to the glutaredoxin family.</text>
</comment>
<accession>A0ABP9BB23</accession>
<keyword evidence="7" id="KW-0676">Redox-active center</keyword>
<dbReference type="RefSeq" id="WP_237203700.1">
    <property type="nucleotide sequence ID" value="NZ_BAABKP010000001.1"/>
</dbReference>
<feature type="domain" description="Glutaredoxin" evidence="8">
    <location>
        <begin position="3"/>
        <end position="61"/>
    </location>
</feature>